<dbReference type="InterPro" id="IPR039523">
    <property type="entry name" value="RimK-rel_E_lig_ATP-grasp"/>
</dbReference>
<evidence type="ECO:0000313" key="2">
    <source>
        <dbReference type="EMBL" id="MBB5022913.1"/>
    </source>
</evidence>
<accession>A0A7W7Y6F5</accession>
<sequence length="416" mass="47050">MIRKLSEDKRNSDRIRSVYVKVANNIVASHGSGERCWEDYRERNRIYVWFVEDVLAGTIRSVRENGNYVKRKFGIGYLRQFLQVFYTSISAPALPKNYYRFEWYKKKRRKQYKDYLHRYEMKRIVYPALIEGIGVEKNALGDKRKFYTICRNNDIPVLDNLCYITKGKTVFEDGFDTEDLKVDLFIKPVSGKGGKGAAKFIFKRSENGALIYSPSNKGSEISFGEIVEKIQKKVLKKYPAGFVVQKCLRNSEELNGLSVNALITFRVITVLNESGDPVVVSGALRMTSDPRSDVDNVHAGGFASEVDLDTHCLTKAYYLGKGGSFKALKKHPVTGVSIKGKKIKSWSDMCDLATKAHRAMKPRIVVGWDIALSDVGPVLVEGNGQPCTDGPQRRSGRPLGTERFGELVAYHLENKI</sequence>
<organism evidence="2 3">
    <name type="scientific">Desulfurispira natronophila</name>
    <dbReference type="NCBI Taxonomy" id="682562"/>
    <lineage>
        <taxon>Bacteria</taxon>
        <taxon>Pseudomonadati</taxon>
        <taxon>Chrysiogenota</taxon>
        <taxon>Chrysiogenia</taxon>
        <taxon>Chrysiogenales</taxon>
        <taxon>Chrysiogenaceae</taxon>
        <taxon>Desulfurispira</taxon>
    </lineage>
</organism>
<proteinExistence type="predicted"/>
<feature type="domain" description="Alpha-L-glutamate ligase-related protein ATP-grasp" evidence="1">
    <location>
        <begin position="139"/>
        <end position="392"/>
    </location>
</feature>
<evidence type="ECO:0000259" key="1">
    <source>
        <dbReference type="Pfam" id="PF14397"/>
    </source>
</evidence>
<protein>
    <recommendedName>
        <fullName evidence="1">Alpha-L-glutamate ligase-related protein ATP-grasp domain-containing protein</fullName>
    </recommendedName>
</protein>
<reference evidence="2 3" key="1">
    <citation type="submission" date="2020-08" db="EMBL/GenBank/DDBJ databases">
        <title>Genomic Encyclopedia of Type Strains, Phase IV (KMG-IV): sequencing the most valuable type-strain genomes for metagenomic binning, comparative biology and taxonomic classification.</title>
        <authorList>
            <person name="Goeker M."/>
        </authorList>
    </citation>
    <scope>NUCLEOTIDE SEQUENCE [LARGE SCALE GENOMIC DNA]</scope>
    <source>
        <strain evidence="2 3">DSM 22071</strain>
    </source>
</reference>
<dbReference type="Pfam" id="PF14397">
    <property type="entry name" value="ATPgrasp_ST"/>
    <property type="match status" value="1"/>
</dbReference>
<dbReference type="Proteomes" id="UP000528322">
    <property type="component" value="Unassembled WGS sequence"/>
</dbReference>
<evidence type="ECO:0000313" key="3">
    <source>
        <dbReference type="Proteomes" id="UP000528322"/>
    </source>
</evidence>
<name>A0A7W7Y6F5_9BACT</name>
<dbReference type="EMBL" id="JACHID010000025">
    <property type="protein sequence ID" value="MBB5022913.1"/>
    <property type="molecule type" value="Genomic_DNA"/>
</dbReference>
<dbReference type="RefSeq" id="WP_221270583.1">
    <property type="nucleotide sequence ID" value="NZ_JACHID010000025.1"/>
</dbReference>
<keyword evidence="3" id="KW-1185">Reference proteome</keyword>
<dbReference type="AlphaFoldDB" id="A0A7W7Y6F5"/>
<gene>
    <name evidence="2" type="ORF">HNR37_002262</name>
</gene>
<dbReference type="Gene3D" id="3.30.470.20">
    <property type="entry name" value="ATP-grasp fold, B domain"/>
    <property type="match status" value="1"/>
</dbReference>
<comment type="caution">
    <text evidence="2">The sequence shown here is derived from an EMBL/GenBank/DDBJ whole genome shotgun (WGS) entry which is preliminary data.</text>
</comment>
<dbReference type="SUPFAM" id="SSF56059">
    <property type="entry name" value="Glutathione synthetase ATP-binding domain-like"/>
    <property type="match status" value="1"/>
</dbReference>